<organism evidence="5 6">
    <name type="scientific">Lithospermum erythrorhizon</name>
    <name type="common">Purple gromwell</name>
    <name type="synonym">Lithospermum officinale var. erythrorhizon</name>
    <dbReference type="NCBI Taxonomy" id="34254"/>
    <lineage>
        <taxon>Eukaryota</taxon>
        <taxon>Viridiplantae</taxon>
        <taxon>Streptophyta</taxon>
        <taxon>Embryophyta</taxon>
        <taxon>Tracheophyta</taxon>
        <taxon>Spermatophyta</taxon>
        <taxon>Magnoliopsida</taxon>
        <taxon>eudicotyledons</taxon>
        <taxon>Gunneridae</taxon>
        <taxon>Pentapetalae</taxon>
        <taxon>asterids</taxon>
        <taxon>lamiids</taxon>
        <taxon>Boraginales</taxon>
        <taxon>Boraginaceae</taxon>
        <taxon>Boraginoideae</taxon>
        <taxon>Lithospermeae</taxon>
        <taxon>Lithospermum</taxon>
    </lineage>
</organism>
<dbReference type="PANTHER" id="PTHR36968">
    <property type="entry name" value="HOMEOBOX-DDT DOMAIN PROTEIN RLT2"/>
    <property type="match status" value="1"/>
</dbReference>
<keyword evidence="2" id="KW-0539">Nucleus</keyword>
<dbReference type="PROSITE" id="PS50827">
    <property type="entry name" value="DDT"/>
    <property type="match status" value="1"/>
</dbReference>
<feature type="region of interest" description="Disordered" evidence="3">
    <location>
        <begin position="570"/>
        <end position="605"/>
    </location>
</feature>
<comment type="caution">
    <text evidence="5">The sequence shown here is derived from an EMBL/GenBank/DDBJ whole genome shotgun (WGS) entry which is preliminary data.</text>
</comment>
<evidence type="ECO:0000313" key="6">
    <source>
        <dbReference type="Proteomes" id="UP001454036"/>
    </source>
</evidence>
<accession>A0AAV3NS17</accession>
<proteinExistence type="predicted"/>
<keyword evidence="6" id="KW-1185">Reference proteome</keyword>
<evidence type="ECO:0000256" key="1">
    <source>
        <dbReference type="ARBA" id="ARBA00004123"/>
    </source>
</evidence>
<name>A0AAV3NS17_LITER</name>
<dbReference type="GO" id="GO:0006357">
    <property type="term" value="P:regulation of transcription by RNA polymerase II"/>
    <property type="evidence" value="ECO:0007669"/>
    <property type="project" value="InterPro"/>
</dbReference>
<evidence type="ECO:0000259" key="4">
    <source>
        <dbReference type="PROSITE" id="PS50827"/>
    </source>
</evidence>
<feature type="domain" description="DDT" evidence="4">
    <location>
        <begin position="339"/>
        <end position="398"/>
    </location>
</feature>
<evidence type="ECO:0000256" key="3">
    <source>
        <dbReference type="SAM" id="MobiDB-lite"/>
    </source>
</evidence>
<dbReference type="GO" id="GO:0005634">
    <property type="term" value="C:nucleus"/>
    <property type="evidence" value="ECO:0007669"/>
    <property type="project" value="UniProtKB-SubCell"/>
</dbReference>
<dbReference type="AlphaFoldDB" id="A0AAV3NS17"/>
<sequence length="1114" mass="125809">MVPKKNQNPQIQTQKNDYFFAQSSNFNKINDGNGINIWKKRKKQKKPLQEVFMFEKDFKNRLQEVVYSKEYIFSKIFRKDGPPLGEIFDSLPPHAFIHCKKRDSKNVHRACQEHQRVFKRRKHWMPAVDDQNCLHTDAPLQKHGIGKGLMSVKSATTRSHGMGKGLMARKHVPVRGHGIGKGLMTVWHVTNPNAVDIPADFLLSESQPKRRKKKQQRRQLIAKQIVKKAHEKSKPCLRSRKVLRQKVEKCKQPWEGKCELALEEVRSQRDQDQFAALVDDEELELQELQAGSNPFTCSAHLKTNGLHGCSLCKDLLSKFPPNSVKMKLPLDKQPWDSSLELVKKLIKAYHFFCTYAVKIDMFSFTLDEFAQAFLDKDSLLLGQAHLSLLKVLLSDLEMDLTHDNFPHATKNCKFLRLLQFVQNQEFVMESWKKSLKPLTWIEILRQVLIAAGYGSKISTSPGKTSLKEVSLMGKHGLTPGTLKGELFTLLLTQGSLGMKVSDMALSAPIVDLDLAPATHELEALISSTLATDVSLFEKISSSGYRLRVISSTQDTEICGSVSNDFGSVHDISEASGGQNSDSECEHWDSDLPNSKHMHQSRSQSSKLTLYTEIDESNPGEPWLLGLMEGEYSDLNVEEKLNALAALIDLVDAGSSIRVEQDSVALTKESAPNIYHRSSGAKIKRSTVQSSNGYEGGIFNNINSSLMLVPSPIDSSVCISGKYPAENSSSTRTFIKEQDVGCNLHPMQSIFLGSDRRYNRYWLFLGPCDKCDPGHKRIYFESSEDGHWKVIDTEEAFSMLLSSLDHRGAREAFLLASIETRESFLFQAMSIAPDEFRIRQSSQSDLSDLIIPREESPSAVSDVENLGLMGLQREPSLSGGRINFDFVKRQQQEDAWGRVQAFNSWVWKSFYSDLNAVKNRKRSYLDSFTRCGSCHDLYLRDEKHCRMCHATFELDFDLEEKYAIHTAMCQANSDADKLRGHKVYSLQLQSLKAAVYAIESVMPDDALGVAWRKSVHNLWVKRLRRASNLGEFLQVVADFVGSISEDWLYRLNDAPASNSIVKDVLLNIQGIPQTSSAIALWLVQLDLLVSPYLDDCSSEKVRPSTQSKGKRPIKQ</sequence>
<dbReference type="InterPro" id="IPR028942">
    <property type="entry name" value="WHIM1_dom"/>
</dbReference>
<reference evidence="5 6" key="1">
    <citation type="submission" date="2024-01" db="EMBL/GenBank/DDBJ databases">
        <title>The complete chloroplast genome sequence of Lithospermum erythrorhizon: insights into the phylogenetic relationship among Boraginaceae species and the maternal lineages of purple gromwells.</title>
        <authorList>
            <person name="Okada T."/>
            <person name="Watanabe K."/>
        </authorList>
    </citation>
    <scope>NUCLEOTIDE SEQUENCE [LARGE SCALE GENOMIC DNA]</scope>
</reference>
<dbReference type="InterPro" id="IPR028941">
    <property type="entry name" value="WHIM2_dom"/>
</dbReference>
<evidence type="ECO:0000313" key="5">
    <source>
        <dbReference type="EMBL" id="GAA0141979.1"/>
    </source>
</evidence>
<gene>
    <name evidence="5" type="ORF">LIER_02993</name>
</gene>
<dbReference type="InterPro" id="IPR018501">
    <property type="entry name" value="DDT_dom"/>
</dbReference>
<dbReference type="Pfam" id="PF02791">
    <property type="entry name" value="DDT"/>
    <property type="match status" value="1"/>
</dbReference>
<dbReference type="Proteomes" id="UP001454036">
    <property type="component" value="Unassembled WGS sequence"/>
</dbReference>
<dbReference type="PANTHER" id="PTHR36968:SF8">
    <property type="entry name" value="HOMEOBOX-DDT DOMAIN PROTEIN RLT3 ISOFORM X1"/>
    <property type="match status" value="1"/>
</dbReference>
<dbReference type="SMART" id="SM00571">
    <property type="entry name" value="DDT"/>
    <property type="match status" value="1"/>
</dbReference>
<protein>
    <recommendedName>
        <fullName evidence="4">DDT domain-containing protein</fullName>
    </recommendedName>
</protein>
<dbReference type="EMBL" id="BAABME010000346">
    <property type="protein sequence ID" value="GAA0141979.1"/>
    <property type="molecule type" value="Genomic_DNA"/>
</dbReference>
<dbReference type="Pfam" id="PF15613">
    <property type="entry name" value="WSD"/>
    <property type="match status" value="1"/>
</dbReference>
<dbReference type="Pfam" id="PF15612">
    <property type="entry name" value="WHIM1"/>
    <property type="match status" value="1"/>
</dbReference>
<evidence type="ECO:0000256" key="2">
    <source>
        <dbReference type="ARBA" id="ARBA00023242"/>
    </source>
</evidence>
<dbReference type="InterPro" id="IPR044977">
    <property type="entry name" value="RLT1-3"/>
</dbReference>
<comment type="subcellular location">
    <subcellularLocation>
        <location evidence="1">Nucleus</location>
    </subcellularLocation>
</comment>